<reference evidence="3" key="2">
    <citation type="journal article" date="2013" name="Nat. Genet.">
        <title>The genome of the platyfish, Xiphophorus maculatus, provides insights into evolutionary adaptation and several complex traits.</title>
        <authorList>
            <person name="Schartl M."/>
            <person name="Walter R.B."/>
            <person name="Shen Y."/>
            <person name="Garcia T."/>
            <person name="Catchen J."/>
            <person name="Amores A."/>
            <person name="Braasch I."/>
            <person name="Chalopin D."/>
            <person name="Volff J.N."/>
            <person name="Lesch K.P."/>
            <person name="Bisazza A."/>
            <person name="Minx P."/>
            <person name="Hillier L."/>
            <person name="Wilson R.K."/>
            <person name="Fuerstenberg S."/>
            <person name="Boore J."/>
            <person name="Searle S."/>
            <person name="Postlethwait J.H."/>
            <person name="Warren W.C."/>
        </authorList>
    </citation>
    <scope>NUCLEOTIDE SEQUENCE [LARGE SCALE GENOMIC DNA]</scope>
    <source>
        <strain evidence="3">JP 163 A</strain>
    </source>
</reference>
<proteinExistence type="predicted"/>
<keyword evidence="3" id="KW-1185">Reference proteome</keyword>
<dbReference type="AlphaFoldDB" id="A0A3B5QH55"/>
<reference evidence="2" key="4">
    <citation type="submission" date="2025-09" db="UniProtKB">
        <authorList>
            <consortium name="Ensembl"/>
        </authorList>
    </citation>
    <scope>IDENTIFICATION</scope>
    <source>
        <strain evidence="2">JP 163 A</strain>
    </source>
</reference>
<protein>
    <submittedName>
        <fullName evidence="2">Uncharacterized protein</fullName>
    </submittedName>
</protein>
<organism evidence="2 3">
    <name type="scientific">Xiphophorus maculatus</name>
    <name type="common">Southern platyfish</name>
    <name type="synonym">Platypoecilus maculatus</name>
    <dbReference type="NCBI Taxonomy" id="8083"/>
    <lineage>
        <taxon>Eukaryota</taxon>
        <taxon>Metazoa</taxon>
        <taxon>Chordata</taxon>
        <taxon>Craniata</taxon>
        <taxon>Vertebrata</taxon>
        <taxon>Euteleostomi</taxon>
        <taxon>Actinopterygii</taxon>
        <taxon>Neopterygii</taxon>
        <taxon>Teleostei</taxon>
        <taxon>Neoteleostei</taxon>
        <taxon>Acanthomorphata</taxon>
        <taxon>Ovalentaria</taxon>
        <taxon>Atherinomorphae</taxon>
        <taxon>Cyprinodontiformes</taxon>
        <taxon>Poeciliidae</taxon>
        <taxon>Poeciliinae</taxon>
        <taxon>Xiphophorus</taxon>
    </lineage>
</organism>
<sequence length="62" mass="7239">RENTPNFSIDLLHELLLPFPGQKQPRSIRARRRGLALPINLMYLLLNVLMTEKQLTLTEKPE</sequence>
<keyword evidence="1" id="KW-0472">Membrane</keyword>
<dbReference type="InParanoid" id="A0A3B5QH55"/>
<evidence type="ECO:0000256" key="1">
    <source>
        <dbReference type="SAM" id="Phobius"/>
    </source>
</evidence>
<dbReference type="Ensembl" id="ENSXMAT00000027198.1">
    <property type="protein sequence ID" value="ENSXMAP00000029560.1"/>
    <property type="gene ID" value="ENSXMAG00000028773.1"/>
</dbReference>
<feature type="transmembrane region" description="Helical" evidence="1">
    <location>
        <begin position="34"/>
        <end position="51"/>
    </location>
</feature>
<dbReference type="Proteomes" id="UP000002852">
    <property type="component" value="Unassembled WGS sequence"/>
</dbReference>
<evidence type="ECO:0000313" key="2">
    <source>
        <dbReference type="Ensembl" id="ENSXMAP00000029560.1"/>
    </source>
</evidence>
<evidence type="ECO:0000313" key="3">
    <source>
        <dbReference type="Proteomes" id="UP000002852"/>
    </source>
</evidence>
<keyword evidence="1" id="KW-0812">Transmembrane</keyword>
<keyword evidence="1" id="KW-1133">Transmembrane helix</keyword>
<name>A0A3B5QH55_XIPMA</name>
<reference evidence="3" key="1">
    <citation type="submission" date="2012-01" db="EMBL/GenBank/DDBJ databases">
        <authorList>
            <person name="Walter R."/>
            <person name="Schartl M."/>
            <person name="Warren W."/>
        </authorList>
    </citation>
    <scope>NUCLEOTIDE SEQUENCE [LARGE SCALE GENOMIC DNA]</scope>
    <source>
        <strain evidence="3">JP 163 A</strain>
    </source>
</reference>
<accession>A0A3B5QH55</accession>
<reference evidence="2" key="3">
    <citation type="submission" date="2025-08" db="UniProtKB">
        <authorList>
            <consortium name="Ensembl"/>
        </authorList>
    </citation>
    <scope>IDENTIFICATION</scope>
    <source>
        <strain evidence="2">JP 163 A</strain>
    </source>
</reference>